<dbReference type="Pfam" id="PF00593">
    <property type="entry name" value="TonB_dep_Rec_b-barrel"/>
    <property type="match status" value="1"/>
</dbReference>
<dbReference type="NCBIfam" id="TIGR04057">
    <property type="entry name" value="SusC_RagA_signa"/>
    <property type="match status" value="1"/>
</dbReference>
<feature type="signal peptide" evidence="10">
    <location>
        <begin position="1"/>
        <end position="22"/>
    </location>
</feature>
<dbReference type="KEGG" id="ada:A5CPEGH6_06160"/>
<dbReference type="RefSeq" id="WP_141427837.1">
    <property type="nucleotide sequence ID" value="NZ_AP019736.1"/>
</dbReference>
<dbReference type="PROSITE" id="PS52016">
    <property type="entry name" value="TONB_DEPENDENT_REC_3"/>
    <property type="match status" value="1"/>
</dbReference>
<keyword evidence="2 8" id="KW-0813">Transport</keyword>
<dbReference type="Gene3D" id="2.60.40.1120">
    <property type="entry name" value="Carboxypeptidase-like, regulatory domain"/>
    <property type="match status" value="1"/>
</dbReference>
<dbReference type="GeneID" id="98672591"/>
<dbReference type="InterPro" id="IPR000531">
    <property type="entry name" value="Beta-barrel_TonB"/>
</dbReference>
<proteinExistence type="inferred from homology"/>
<dbReference type="NCBIfam" id="TIGR04056">
    <property type="entry name" value="OMP_RagA_SusC"/>
    <property type="match status" value="1"/>
</dbReference>
<dbReference type="SUPFAM" id="SSF56935">
    <property type="entry name" value="Porins"/>
    <property type="match status" value="1"/>
</dbReference>
<keyword evidence="4 8" id="KW-0812">Transmembrane</keyword>
<evidence type="ECO:0000256" key="7">
    <source>
        <dbReference type="ARBA" id="ARBA00023237"/>
    </source>
</evidence>
<keyword evidence="5 9" id="KW-0798">TonB box</keyword>
<dbReference type="Pfam" id="PF13715">
    <property type="entry name" value="CarbopepD_reg_2"/>
    <property type="match status" value="1"/>
</dbReference>
<comment type="subcellular location">
    <subcellularLocation>
        <location evidence="1 8">Cell outer membrane</location>
        <topology evidence="1 8">Multi-pass membrane protein</topology>
    </subcellularLocation>
</comment>
<evidence type="ECO:0000256" key="4">
    <source>
        <dbReference type="ARBA" id="ARBA00022692"/>
    </source>
</evidence>
<dbReference type="InterPro" id="IPR039426">
    <property type="entry name" value="TonB-dep_rcpt-like"/>
</dbReference>
<keyword evidence="10" id="KW-0732">Signal</keyword>
<dbReference type="GO" id="GO:0009279">
    <property type="term" value="C:cell outer membrane"/>
    <property type="evidence" value="ECO:0007669"/>
    <property type="project" value="UniProtKB-SubCell"/>
</dbReference>
<sequence>MVRKLVLSLIAVLGGGMLLAMAQKQQVSGTVTNADGNPIVGATVVVDGTTTGTTTNAAGQFSLQARSDGYLNVSFIGYESQKVPIAGKTTVNIQLKEDITAIDDVLVVAFGTTKKEAFTGSASVIKSEDLQKRQTTNVMNALVGSVAGLQMRGGSGTPGSDSGSINIRGISSMYADTDPLIIVDGAPYSASLSNIPQSDIESVTVLKDAASAALYGARGASGVIIVTTKRSQARDAVINVDMKWGVNSRAVQDYDVITDPGEYYEAVYAQYYNRYFYGQGMNATTANAQANTDMLKALAYDVYTRPDGENLIGLDGKLNPNATLGRKVSFNGTDYWMQPDDWTDAAYKNSLRQEYNVSVNGGTDKATYYTSVGYLNEDGIVDNSGYERISARIKADYQAKKWLKLGANVGYIHSSQDLDVGLGTSTYTNNLFYYTSRIAPIYPIYVRTIGADGKIGIKRDQYGNKAYDYGVAETGYGVTRPFSPQGNPLGEARYNNYTSIGNQLNGTFTADFDITDFLKVNVTSTATWGETYISNFRNMYYGTSAGTNGSIEKTVQSSLRTNNIQTITYYDSFGLHNINVLAGHEYYNVKTRNLAASKNGMFSPDIQELSAAATLADASSYTTHYNVEGYFLSAQYDYNGKYYGSFSYRRDGSSRFAPGHQWGNFWSVGAAWILSKENFLANAKWIDMLKLKASIGQQGNDLIGDYYYTDLYSLSKVDEKSMSASFAIQGNPDITWETTTNLNVGVEFSFWRGRLSGGIDVYRKKTTDLLFWLSLPESVGTRGMYGNLGDIRNSGIEINLTGTLIQTKTVDWSISANLAHNSTKILSLPASKLTKTASGKIGFQEAPTQFVPYWYEVGGPLYNAYLPVYAGTDEYGQAMFYKDVIEDGKVVGRTTTYDFNDATEYEHGSVLPKVFGGFGTNLRVGDFDLSLTFDYQIGGKVFDAGYAGLITPETGAAGGTAIHKDWKKSWSPNNTDSDMPRWQQGDQYGGAKSDRFLTDASYLNFQSFSLGYTIPERVFRDKVKVRIYAAGENLWFWSARKGLDPRYSFEGTASTGVSPYSPIRTISGGVQLTF</sequence>
<dbReference type="EMBL" id="AP019736">
    <property type="protein sequence ID" value="BBL05978.1"/>
    <property type="molecule type" value="Genomic_DNA"/>
</dbReference>
<gene>
    <name evidence="13" type="ORF">A5CPEGH6_06160</name>
</gene>
<name>A0A4Y1X0Y8_9BACT</name>
<dbReference type="InterPro" id="IPR008969">
    <property type="entry name" value="CarboxyPept-like_regulatory"/>
</dbReference>
<accession>A0A4Y1X0Y8</accession>
<organism evidence="13 14">
    <name type="scientific">Alistipes dispar</name>
    <dbReference type="NCBI Taxonomy" id="2585119"/>
    <lineage>
        <taxon>Bacteria</taxon>
        <taxon>Pseudomonadati</taxon>
        <taxon>Bacteroidota</taxon>
        <taxon>Bacteroidia</taxon>
        <taxon>Bacteroidales</taxon>
        <taxon>Rikenellaceae</taxon>
        <taxon>Alistipes</taxon>
    </lineage>
</organism>
<evidence type="ECO:0000256" key="9">
    <source>
        <dbReference type="RuleBase" id="RU003357"/>
    </source>
</evidence>
<dbReference type="AlphaFoldDB" id="A0A4Y1X0Y8"/>
<keyword evidence="6 8" id="KW-0472">Membrane</keyword>
<dbReference type="InterPro" id="IPR036942">
    <property type="entry name" value="Beta-barrel_TonB_sf"/>
</dbReference>
<dbReference type="InterPro" id="IPR037066">
    <property type="entry name" value="Plug_dom_sf"/>
</dbReference>
<evidence type="ECO:0000259" key="12">
    <source>
        <dbReference type="Pfam" id="PF07715"/>
    </source>
</evidence>
<evidence type="ECO:0000256" key="6">
    <source>
        <dbReference type="ARBA" id="ARBA00023136"/>
    </source>
</evidence>
<dbReference type="Pfam" id="PF07715">
    <property type="entry name" value="Plug"/>
    <property type="match status" value="1"/>
</dbReference>
<evidence type="ECO:0000256" key="3">
    <source>
        <dbReference type="ARBA" id="ARBA00022452"/>
    </source>
</evidence>
<feature type="domain" description="TonB-dependent receptor plug" evidence="12">
    <location>
        <begin position="115"/>
        <end position="223"/>
    </location>
</feature>
<dbReference type="Proteomes" id="UP000319374">
    <property type="component" value="Chromosome"/>
</dbReference>
<dbReference type="InterPro" id="IPR023996">
    <property type="entry name" value="TonB-dep_OMP_SusC/RagA"/>
</dbReference>
<evidence type="ECO:0000256" key="2">
    <source>
        <dbReference type="ARBA" id="ARBA00022448"/>
    </source>
</evidence>
<evidence type="ECO:0000256" key="1">
    <source>
        <dbReference type="ARBA" id="ARBA00004571"/>
    </source>
</evidence>
<protein>
    <submittedName>
        <fullName evidence="13">SusC/RagA family TonB-linked outer membrane protein</fullName>
    </submittedName>
</protein>
<evidence type="ECO:0000259" key="11">
    <source>
        <dbReference type="Pfam" id="PF00593"/>
    </source>
</evidence>
<dbReference type="InterPro" id="IPR023997">
    <property type="entry name" value="TonB-dep_OMP_SusC/RagA_CS"/>
</dbReference>
<evidence type="ECO:0000256" key="5">
    <source>
        <dbReference type="ARBA" id="ARBA00023077"/>
    </source>
</evidence>
<dbReference type="SUPFAM" id="SSF49464">
    <property type="entry name" value="Carboxypeptidase regulatory domain-like"/>
    <property type="match status" value="1"/>
</dbReference>
<keyword evidence="3 8" id="KW-1134">Transmembrane beta strand</keyword>
<dbReference type="Gene3D" id="2.40.170.20">
    <property type="entry name" value="TonB-dependent receptor, beta-barrel domain"/>
    <property type="match status" value="2"/>
</dbReference>
<dbReference type="OrthoDB" id="9768177at2"/>
<keyword evidence="7 8" id="KW-0998">Cell outer membrane</keyword>
<feature type="chain" id="PRO_5021344660" evidence="10">
    <location>
        <begin position="23"/>
        <end position="1074"/>
    </location>
</feature>
<dbReference type="Gene3D" id="2.170.130.10">
    <property type="entry name" value="TonB-dependent receptor, plug domain"/>
    <property type="match status" value="1"/>
</dbReference>
<evidence type="ECO:0000313" key="13">
    <source>
        <dbReference type="EMBL" id="BBL05978.1"/>
    </source>
</evidence>
<keyword evidence="14" id="KW-1185">Reference proteome</keyword>
<reference evidence="14" key="1">
    <citation type="submission" date="2019-06" db="EMBL/GenBank/DDBJ databases">
        <title>Alistipes onderdonkii subsp. vulgaris subsp. nov., Alistipes dispar sp. nov. and Alistipes communis sp. nov., isolated from human faeces, and creation of Alistipes onderdonkii subsp. onderdonkii subsp. nov.</title>
        <authorList>
            <person name="Sakamoto M."/>
            <person name="Ikeyama N."/>
            <person name="Ogata Y."/>
            <person name="Suda W."/>
            <person name="Iino T."/>
            <person name="Hattori M."/>
            <person name="Ohkuma M."/>
        </authorList>
    </citation>
    <scope>NUCLEOTIDE SEQUENCE [LARGE SCALE GENOMIC DNA]</scope>
    <source>
        <strain evidence="14">5CPEGH6</strain>
    </source>
</reference>
<dbReference type="InterPro" id="IPR012910">
    <property type="entry name" value="Plug_dom"/>
</dbReference>
<evidence type="ECO:0000256" key="8">
    <source>
        <dbReference type="PROSITE-ProRule" id="PRU01360"/>
    </source>
</evidence>
<feature type="domain" description="TonB-dependent receptor-like beta-barrel" evidence="11">
    <location>
        <begin position="459"/>
        <end position="920"/>
    </location>
</feature>
<evidence type="ECO:0000313" key="14">
    <source>
        <dbReference type="Proteomes" id="UP000319374"/>
    </source>
</evidence>
<comment type="similarity">
    <text evidence="8 9">Belongs to the TonB-dependent receptor family.</text>
</comment>
<evidence type="ECO:0000256" key="10">
    <source>
        <dbReference type="SAM" id="SignalP"/>
    </source>
</evidence>